<dbReference type="Pfam" id="PF01488">
    <property type="entry name" value="Shikimate_DH"/>
    <property type="match status" value="1"/>
</dbReference>
<dbReference type="InterPro" id="IPR011342">
    <property type="entry name" value="Shikimate_DH"/>
</dbReference>
<feature type="domain" description="Quinate/shikimate 5-dehydrogenase/glutamyl-tRNA reductase" evidence="6">
    <location>
        <begin position="112"/>
        <end position="168"/>
    </location>
</feature>
<organism evidence="8">
    <name type="scientific">marine metagenome</name>
    <dbReference type="NCBI Taxonomy" id="408172"/>
    <lineage>
        <taxon>unclassified sequences</taxon>
        <taxon>metagenomes</taxon>
        <taxon>ecological metagenomes</taxon>
    </lineage>
</organism>
<dbReference type="GO" id="GO:0008652">
    <property type="term" value="P:amino acid biosynthetic process"/>
    <property type="evidence" value="ECO:0007669"/>
    <property type="project" value="UniProtKB-KW"/>
</dbReference>
<keyword evidence="3" id="KW-0521">NADP</keyword>
<evidence type="ECO:0000256" key="2">
    <source>
        <dbReference type="ARBA" id="ARBA00022605"/>
    </source>
</evidence>
<evidence type="ECO:0000256" key="1">
    <source>
        <dbReference type="ARBA" id="ARBA00012962"/>
    </source>
</evidence>
<dbReference type="GO" id="GO:0009073">
    <property type="term" value="P:aromatic amino acid family biosynthetic process"/>
    <property type="evidence" value="ECO:0007669"/>
    <property type="project" value="UniProtKB-KW"/>
</dbReference>
<dbReference type="Gene3D" id="3.40.50.720">
    <property type="entry name" value="NAD(P)-binding Rossmann-like Domain"/>
    <property type="match status" value="1"/>
</dbReference>
<evidence type="ECO:0000259" key="7">
    <source>
        <dbReference type="Pfam" id="PF08501"/>
    </source>
</evidence>
<feature type="domain" description="Shikimate dehydrogenase substrate binding N-terminal" evidence="7">
    <location>
        <begin position="6"/>
        <end position="88"/>
    </location>
</feature>
<gene>
    <name evidence="8" type="ORF">METZ01_LOCUS73164</name>
</gene>
<dbReference type="EMBL" id="UINC01005282">
    <property type="protein sequence ID" value="SVA20310.1"/>
    <property type="molecule type" value="Genomic_DNA"/>
</dbReference>
<dbReference type="PANTHER" id="PTHR21089:SF1">
    <property type="entry name" value="BIFUNCTIONAL 3-DEHYDROQUINATE DEHYDRATASE_SHIKIMATE DEHYDROGENASE, CHLOROPLASTIC"/>
    <property type="match status" value="1"/>
</dbReference>
<accession>A0A381TWD3</accession>
<dbReference type="Gene3D" id="3.40.50.10860">
    <property type="entry name" value="Leucine Dehydrogenase, chain A, domain 1"/>
    <property type="match status" value="1"/>
</dbReference>
<dbReference type="InterPro" id="IPR036291">
    <property type="entry name" value="NAD(P)-bd_dom_sf"/>
</dbReference>
<dbReference type="GO" id="GO:0004764">
    <property type="term" value="F:shikimate 3-dehydrogenase (NADP+) activity"/>
    <property type="evidence" value="ECO:0007669"/>
    <property type="project" value="UniProtKB-EC"/>
</dbReference>
<evidence type="ECO:0000256" key="5">
    <source>
        <dbReference type="ARBA" id="ARBA00023141"/>
    </source>
</evidence>
<reference evidence="8" key="1">
    <citation type="submission" date="2018-05" db="EMBL/GenBank/DDBJ databases">
        <authorList>
            <person name="Lanie J.A."/>
            <person name="Ng W.-L."/>
            <person name="Kazmierczak K.M."/>
            <person name="Andrzejewski T.M."/>
            <person name="Davidsen T.M."/>
            <person name="Wayne K.J."/>
            <person name="Tettelin H."/>
            <person name="Glass J.I."/>
            <person name="Rusch D."/>
            <person name="Podicherti R."/>
            <person name="Tsui H.-C.T."/>
            <person name="Winkler M.E."/>
        </authorList>
    </citation>
    <scope>NUCLEOTIDE SEQUENCE</scope>
</reference>
<dbReference type="PANTHER" id="PTHR21089">
    <property type="entry name" value="SHIKIMATE DEHYDROGENASE"/>
    <property type="match status" value="1"/>
</dbReference>
<dbReference type="UniPathway" id="UPA00053">
    <property type="reaction ID" value="UER00087"/>
</dbReference>
<keyword evidence="2" id="KW-0028">Amino-acid biosynthesis</keyword>
<keyword evidence="5" id="KW-0057">Aromatic amino acid biosynthesis</keyword>
<dbReference type="InterPro" id="IPR013708">
    <property type="entry name" value="Shikimate_DH-bd_N"/>
</dbReference>
<keyword evidence="4" id="KW-0560">Oxidoreductase</keyword>
<evidence type="ECO:0000256" key="4">
    <source>
        <dbReference type="ARBA" id="ARBA00023002"/>
    </source>
</evidence>
<dbReference type="InterPro" id="IPR006151">
    <property type="entry name" value="Shikm_DH/Glu-tRNA_Rdtase"/>
</dbReference>
<dbReference type="InterPro" id="IPR022893">
    <property type="entry name" value="Shikimate_DH_fam"/>
</dbReference>
<evidence type="ECO:0000259" key="6">
    <source>
        <dbReference type="Pfam" id="PF01488"/>
    </source>
</evidence>
<dbReference type="InterPro" id="IPR046346">
    <property type="entry name" value="Aminoacid_DH-like_N_sf"/>
</dbReference>
<dbReference type="GO" id="GO:0050661">
    <property type="term" value="F:NADP binding"/>
    <property type="evidence" value="ECO:0007669"/>
    <property type="project" value="InterPro"/>
</dbReference>
<dbReference type="HAMAP" id="MF_00222">
    <property type="entry name" value="Shikimate_DH_AroE"/>
    <property type="match status" value="1"/>
</dbReference>
<evidence type="ECO:0000313" key="8">
    <source>
        <dbReference type="EMBL" id="SVA20310.1"/>
    </source>
</evidence>
<dbReference type="Pfam" id="PF08501">
    <property type="entry name" value="Shikimate_dh_N"/>
    <property type="match status" value="1"/>
</dbReference>
<dbReference type="CDD" id="cd01065">
    <property type="entry name" value="NAD_bind_Shikimate_DH"/>
    <property type="match status" value="1"/>
</dbReference>
<proteinExistence type="inferred from homology"/>
<dbReference type="EC" id="1.1.1.25" evidence="1"/>
<evidence type="ECO:0000256" key="3">
    <source>
        <dbReference type="ARBA" id="ARBA00022857"/>
    </source>
</evidence>
<protein>
    <recommendedName>
        <fullName evidence="1">shikimate dehydrogenase (NADP(+))</fullName>
        <ecNumber evidence="1">1.1.1.25</ecNumber>
    </recommendedName>
</protein>
<dbReference type="SUPFAM" id="SSF51735">
    <property type="entry name" value="NAD(P)-binding Rossmann-fold domains"/>
    <property type="match status" value="1"/>
</dbReference>
<dbReference type="NCBIfam" id="TIGR00507">
    <property type="entry name" value="aroE"/>
    <property type="match status" value="1"/>
</dbReference>
<dbReference type="AlphaFoldDB" id="A0A381TWD3"/>
<sequence>MKNYLVIGNPIEHSLSPKLHNYWIKENNIDAVYNKKQLNENDIKDTINEVMNGKIDGINVTVPFKKSVIPFLNELTPLAKEAQSVNTIYKKDGKAVGDNTDIDGFGHALKHINYNVRGKKVFILGAGGVVSSIILALKKAGASEIVLSNRTKEKAENLKKKYSYLKVVDWGDIPDSNMIINATSLGLKEDDEIKLNYADIGPNKLFYDIIYNPSETKFLSKAKQFGNQIENGKAMFAYQAQLAFEIWHDIKPAVDKKILKLLDND</sequence>
<dbReference type="GO" id="GO:0019632">
    <property type="term" value="P:shikimate metabolic process"/>
    <property type="evidence" value="ECO:0007669"/>
    <property type="project" value="InterPro"/>
</dbReference>
<dbReference type="GO" id="GO:0005829">
    <property type="term" value="C:cytosol"/>
    <property type="evidence" value="ECO:0007669"/>
    <property type="project" value="TreeGrafter"/>
</dbReference>
<dbReference type="SUPFAM" id="SSF53223">
    <property type="entry name" value="Aminoacid dehydrogenase-like, N-terminal domain"/>
    <property type="match status" value="1"/>
</dbReference>
<name>A0A381TWD3_9ZZZZ</name>
<dbReference type="GO" id="GO:0009423">
    <property type="term" value="P:chorismate biosynthetic process"/>
    <property type="evidence" value="ECO:0007669"/>
    <property type="project" value="UniProtKB-UniPathway"/>
</dbReference>